<gene>
    <name evidence="8" type="ORF">SAMN05920897_10285</name>
</gene>
<dbReference type="RefSeq" id="WP_076487636.1">
    <property type="nucleotide sequence ID" value="NZ_FTMS01000002.1"/>
</dbReference>
<feature type="active site" evidence="3">
    <location>
        <position position="168"/>
    </location>
</feature>
<protein>
    <recommendedName>
        <fullName evidence="5">Pseudouridine synthase</fullName>
        <ecNumber evidence="5">5.4.99.-</ecNumber>
    </recommendedName>
</protein>
<dbReference type="Proteomes" id="UP000186400">
    <property type="component" value="Unassembled WGS sequence"/>
</dbReference>
<keyword evidence="9" id="KW-1185">Reference proteome</keyword>
<evidence type="ECO:0000256" key="5">
    <source>
        <dbReference type="RuleBase" id="RU362028"/>
    </source>
</evidence>
<comment type="similarity">
    <text evidence="1 5">Belongs to the pseudouridine synthase RluA family.</text>
</comment>
<accession>A0A1N6P1Z7</accession>
<dbReference type="InterPro" id="IPR050188">
    <property type="entry name" value="RluA_PseudoU_synthase"/>
</dbReference>
<dbReference type="Gene3D" id="3.30.2350.10">
    <property type="entry name" value="Pseudouridine synthase"/>
    <property type="match status" value="1"/>
</dbReference>
<comment type="function">
    <text evidence="5">Responsible for synthesis of pseudouridine from uracil.</text>
</comment>
<dbReference type="InterPro" id="IPR036986">
    <property type="entry name" value="S4_RNA-bd_sf"/>
</dbReference>
<dbReference type="PANTHER" id="PTHR21600">
    <property type="entry name" value="MITOCHONDRIAL RNA PSEUDOURIDINE SYNTHASE"/>
    <property type="match status" value="1"/>
</dbReference>
<dbReference type="InterPro" id="IPR020103">
    <property type="entry name" value="PsdUridine_synth_cat_dom_sf"/>
</dbReference>
<keyword evidence="4" id="KW-0694">RNA-binding</keyword>
<feature type="region of interest" description="Disordered" evidence="6">
    <location>
        <begin position="136"/>
        <end position="163"/>
    </location>
</feature>
<dbReference type="PANTHER" id="PTHR21600:SF44">
    <property type="entry name" value="RIBOSOMAL LARGE SUBUNIT PSEUDOURIDINE SYNTHASE D"/>
    <property type="match status" value="1"/>
</dbReference>
<dbReference type="SUPFAM" id="SSF55120">
    <property type="entry name" value="Pseudouridine synthase"/>
    <property type="match status" value="1"/>
</dbReference>
<dbReference type="OrthoDB" id="305739at2"/>
<dbReference type="GO" id="GO:0000455">
    <property type="term" value="P:enzyme-directed rRNA pseudouridine synthesis"/>
    <property type="evidence" value="ECO:0007669"/>
    <property type="project" value="TreeGrafter"/>
</dbReference>
<evidence type="ECO:0000313" key="8">
    <source>
        <dbReference type="EMBL" id="SIP98287.1"/>
    </source>
</evidence>
<evidence type="ECO:0000259" key="7">
    <source>
        <dbReference type="Pfam" id="PF00849"/>
    </source>
</evidence>
<dbReference type="GO" id="GO:0003723">
    <property type="term" value="F:RNA binding"/>
    <property type="evidence" value="ECO:0007669"/>
    <property type="project" value="UniProtKB-KW"/>
</dbReference>
<dbReference type="PROSITE" id="PS01129">
    <property type="entry name" value="PSI_RLU"/>
    <property type="match status" value="1"/>
</dbReference>
<dbReference type="InterPro" id="IPR006225">
    <property type="entry name" value="PsdUridine_synth_RluC/D"/>
</dbReference>
<dbReference type="InterPro" id="IPR006145">
    <property type="entry name" value="PsdUridine_synth_RsuA/RluA"/>
</dbReference>
<reference evidence="8 9" key="1">
    <citation type="submission" date="2017-01" db="EMBL/GenBank/DDBJ databases">
        <authorList>
            <person name="Mah S.A."/>
            <person name="Swanson W.J."/>
            <person name="Moy G.W."/>
            <person name="Vacquier V.D."/>
        </authorList>
    </citation>
    <scope>NUCLEOTIDE SEQUENCE [LARGE SCALE GENOMIC DNA]</scope>
    <source>
        <strain evidence="8 9">ASpG1</strain>
    </source>
</reference>
<evidence type="ECO:0000256" key="4">
    <source>
        <dbReference type="PROSITE-ProRule" id="PRU00182"/>
    </source>
</evidence>
<dbReference type="CDD" id="cd02869">
    <property type="entry name" value="PseudoU_synth_RluA_like"/>
    <property type="match status" value="1"/>
</dbReference>
<dbReference type="AlphaFoldDB" id="A0A1N6P1Z7"/>
<dbReference type="STRING" id="159291.SAMN05920897_10285"/>
<sequence>MNIYHFHYSIPETIPGGRRLDQFLADEADLCRRSQLKQRVRDLRCNGKPAKLSTRVLPGDIVEGSLEAVGLPKAIPQPVDFPLIHEGRSFLVIDKPQGLVVHPGAGNPDGTLVNGLLWRYRDDPFFQALRNIPEGASGEEISDESDQEADQESDQEGDLRPGIVHRLDKDTSGVMIVAKTLETHQYLVDQFMAGSVKKLYLAITRGAIRQNQGIIDSPLGRDPNHRRRFAVTPGAGKPAHTAFQVLRRFPQHTLVLLKPSTGRTHQLRVHLASLGNPILGDPLYARPDRQLPQATLMLHARLLELSPEPEGGVTPYIAPVPERFREVLRILSGKGPSRG</sequence>
<name>A0A1N6P1Z7_9SPIO</name>
<dbReference type="Pfam" id="PF00849">
    <property type="entry name" value="PseudoU_synth_2"/>
    <property type="match status" value="1"/>
</dbReference>
<dbReference type="NCBIfam" id="TIGR00005">
    <property type="entry name" value="rluA_subfam"/>
    <property type="match status" value="1"/>
</dbReference>
<evidence type="ECO:0000256" key="3">
    <source>
        <dbReference type="PIRSR" id="PIRSR606225-1"/>
    </source>
</evidence>
<dbReference type="GO" id="GO:0140098">
    <property type="term" value="F:catalytic activity, acting on RNA"/>
    <property type="evidence" value="ECO:0007669"/>
    <property type="project" value="UniProtKB-ARBA"/>
</dbReference>
<feature type="compositionally biased region" description="Acidic residues" evidence="6">
    <location>
        <begin position="140"/>
        <end position="156"/>
    </location>
</feature>
<organism evidence="8 9">
    <name type="scientific">Alkalispirochaeta americana</name>
    <dbReference type="NCBI Taxonomy" id="159291"/>
    <lineage>
        <taxon>Bacteria</taxon>
        <taxon>Pseudomonadati</taxon>
        <taxon>Spirochaetota</taxon>
        <taxon>Spirochaetia</taxon>
        <taxon>Spirochaetales</taxon>
        <taxon>Spirochaetaceae</taxon>
        <taxon>Alkalispirochaeta</taxon>
    </lineage>
</organism>
<evidence type="ECO:0000256" key="6">
    <source>
        <dbReference type="SAM" id="MobiDB-lite"/>
    </source>
</evidence>
<dbReference type="EMBL" id="FTMS01000002">
    <property type="protein sequence ID" value="SIP98287.1"/>
    <property type="molecule type" value="Genomic_DNA"/>
</dbReference>
<dbReference type="EC" id="5.4.99.-" evidence="5"/>
<proteinExistence type="inferred from homology"/>
<evidence type="ECO:0000256" key="2">
    <source>
        <dbReference type="ARBA" id="ARBA00023235"/>
    </source>
</evidence>
<keyword evidence="2 5" id="KW-0413">Isomerase</keyword>
<evidence type="ECO:0000256" key="1">
    <source>
        <dbReference type="ARBA" id="ARBA00010876"/>
    </source>
</evidence>
<dbReference type="InterPro" id="IPR006224">
    <property type="entry name" value="PsdUridine_synth_RluA-like_CS"/>
</dbReference>
<comment type="catalytic activity">
    <reaction evidence="5">
        <text>a uridine in RNA = a pseudouridine in RNA</text>
        <dbReference type="Rhea" id="RHEA:48348"/>
        <dbReference type="Rhea" id="RHEA-COMP:12068"/>
        <dbReference type="Rhea" id="RHEA-COMP:12069"/>
        <dbReference type="ChEBI" id="CHEBI:65314"/>
        <dbReference type="ChEBI" id="CHEBI:65315"/>
    </reaction>
</comment>
<dbReference type="GO" id="GO:0009982">
    <property type="term" value="F:pseudouridine synthase activity"/>
    <property type="evidence" value="ECO:0007669"/>
    <property type="project" value="InterPro"/>
</dbReference>
<dbReference type="PROSITE" id="PS50889">
    <property type="entry name" value="S4"/>
    <property type="match status" value="1"/>
</dbReference>
<feature type="domain" description="Pseudouridine synthase RsuA/RluA-like" evidence="7">
    <location>
        <begin position="90"/>
        <end position="273"/>
    </location>
</feature>
<dbReference type="Gene3D" id="3.10.290.10">
    <property type="entry name" value="RNA-binding S4 domain"/>
    <property type="match status" value="1"/>
</dbReference>
<evidence type="ECO:0000313" key="9">
    <source>
        <dbReference type="Proteomes" id="UP000186400"/>
    </source>
</evidence>